<organism evidence="3 4">
    <name type="scientific">Trypanosoma brucei gambiense (strain MHOM/CI/86/DAL972)</name>
    <dbReference type="NCBI Taxonomy" id="679716"/>
    <lineage>
        <taxon>Eukaryota</taxon>
        <taxon>Discoba</taxon>
        <taxon>Euglenozoa</taxon>
        <taxon>Kinetoplastea</taxon>
        <taxon>Metakinetoplastina</taxon>
        <taxon>Trypanosomatida</taxon>
        <taxon>Trypanosomatidae</taxon>
        <taxon>Trypanosoma</taxon>
    </lineage>
</organism>
<dbReference type="KEGG" id="tbg:TbgDal_XI18240"/>
<dbReference type="InterPro" id="IPR011990">
    <property type="entry name" value="TPR-like_helical_dom_sf"/>
</dbReference>
<dbReference type="InterPro" id="IPR002716">
    <property type="entry name" value="PIN_dom"/>
</dbReference>
<dbReference type="VEuPathDB" id="TriTrypDB:Tbg972.11.18240"/>
<dbReference type="OrthoDB" id="270286at2759"/>
<dbReference type="EMBL" id="FN554974">
    <property type="protein sequence ID" value="CBH18704.1"/>
    <property type="molecule type" value="Genomic_DNA"/>
</dbReference>
<dbReference type="RefSeq" id="XP_011780968.1">
    <property type="nucleotide sequence ID" value="XM_011782666.1"/>
</dbReference>
<evidence type="ECO:0000259" key="2">
    <source>
        <dbReference type="Pfam" id="PF13638"/>
    </source>
</evidence>
<dbReference type="Proteomes" id="UP000002316">
    <property type="component" value="Chromosome 11"/>
</dbReference>
<proteinExistence type="predicted"/>
<feature type="region of interest" description="Disordered" evidence="1">
    <location>
        <begin position="1"/>
        <end position="28"/>
    </location>
</feature>
<dbReference type="Gene3D" id="1.25.40.10">
    <property type="entry name" value="Tetratricopeptide repeat domain"/>
    <property type="match status" value="1"/>
</dbReference>
<dbReference type="AlphaFoldDB" id="D0AAK3"/>
<evidence type="ECO:0000256" key="1">
    <source>
        <dbReference type="SAM" id="MobiDB-lite"/>
    </source>
</evidence>
<reference evidence="4" key="1">
    <citation type="journal article" date="2010" name="PLoS Negl. Trop. Dis.">
        <title>The genome sequence of Trypanosoma brucei gambiense, causative agent of chronic human african trypanosomiasis.</title>
        <authorList>
            <person name="Jackson A.P."/>
            <person name="Sanders M."/>
            <person name="Berry A."/>
            <person name="McQuillan J."/>
            <person name="Aslett M.A."/>
            <person name="Quail M.A."/>
            <person name="Chukualim B."/>
            <person name="Capewell P."/>
            <person name="MacLeod A."/>
            <person name="Melville S.E."/>
            <person name="Gibson W."/>
            <person name="Barry J.D."/>
            <person name="Berriman M."/>
            <person name="Hertz-Fowler C."/>
        </authorList>
    </citation>
    <scope>NUCLEOTIDE SEQUENCE [LARGE SCALE GENOMIC DNA]</scope>
    <source>
        <strain evidence="4">MHOM/CI/86/DAL972</strain>
    </source>
</reference>
<evidence type="ECO:0000313" key="3">
    <source>
        <dbReference type="EMBL" id="CBH18704.1"/>
    </source>
</evidence>
<dbReference type="Gene3D" id="3.40.50.1010">
    <property type="entry name" value="5'-nuclease"/>
    <property type="match status" value="1"/>
</dbReference>
<sequence>MRLPPFTAATSPHPQRIKSPSHRGKSEEVQIVQGGTGCGLLFMQRVPPPTRALPLLVASSGCGTWVDVLSVYKSVTELLSGVYQPTTEELNQGLLKMENSWSASLFYYGIIKGICGQVRPHTRLVGTALERFKRYSNFYAIKRIMEEDVDATTYQGTRSALVYASFTGMWEHAIHLYKKHPGMRQSITDTRSLINILSSNGRWGEAIKVLHQQPLMSMAPSNIKPIVRALGVAGKYDKMLRLVASSLAEGHQVNISLFGSLVKPLQKSGQWIAALDAAADLGLFSSSREPDQRITATYTSLVDCLYSSDPYHNFTLHDVINDITYRMHPRDDSFGPPPRSDKTFRLLSTSEVHRKYRPLLNSLSNICAKVMSLNDLHGRPVSELADEAFKRGDVLLVFDTNFLIHCASKNLALSHFYVHIRKQYPHLEGKSLRRVIIPFTTVREAHQLVWNSAAPLKRAMRTLLWSRVTAILRDPSVEVLALSSEFPCISLSVISCMAYSRLNEMASENDPDLRILNTCVALQYAFRQRSAALLQGIEQISDGTMLFAFIKYHVRRHHRDVRGIACDQLLLCTMDKRLSLAADELGIQTFPRFQGLEEAAVKSEEN</sequence>
<dbReference type="CDD" id="cd18709">
    <property type="entry name" value="PIN_VapC-like"/>
    <property type="match status" value="1"/>
</dbReference>
<feature type="domain" description="PIN" evidence="2">
    <location>
        <begin position="396"/>
        <end position="589"/>
    </location>
</feature>
<gene>
    <name evidence="3" type="ORF">TbgDal_XI18240</name>
</gene>
<evidence type="ECO:0000313" key="4">
    <source>
        <dbReference type="Proteomes" id="UP000002316"/>
    </source>
</evidence>
<dbReference type="GeneID" id="23867045"/>
<accession>D0AAK3</accession>
<name>D0AAK3_TRYB9</name>
<dbReference type="Pfam" id="PF13638">
    <property type="entry name" value="PIN_4"/>
    <property type="match status" value="1"/>
</dbReference>
<protein>
    <recommendedName>
        <fullName evidence="2">PIN domain-containing protein</fullName>
    </recommendedName>
</protein>